<feature type="compositionally biased region" description="Polar residues" evidence="2">
    <location>
        <begin position="347"/>
        <end position="363"/>
    </location>
</feature>
<evidence type="ECO:0008006" key="5">
    <source>
        <dbReference type="Google" id="ProtNLM"/>
    </source>
</evidence>
<feature type="compositionally biased region" description="Basic and acidic residues" evidence="2">
    <location>
        <begin position="265"/>
        <end position="277"/>
    </location>
</feature>
<evidence type="ECO:0000256" key="2">
    <source>
        <dbReference type="SAM" id="MobiDB-lite"/>
    </source>
</evidence>
<keyword evidence="4" id="KW-1185">Reference proteome</keyword>
<feature type="compositionally biased region" description="Polar residues" evidence="2">
    <location>
        <begin position="200"/>
        <end position="228"/>
    </location>
</feature>
<dbReference type="EMBL" id="BQXS01012550">
    <property type="protein sequence ID" value="GKT24845.1"/>
    <property type="molecule type" value="Genomic_DNA"/>
</dbReference>
<sequence>MDFSSPIGRKELLEWVSRYTSQKASSYDDLHNGVIILNAFQLLWPRLYQHMSPKVYSKPSTKKEINKNWSVIRELMQEIHLPMSMFKKDAIQSGDYDSCYNFLVMLYFLESLSRSQAFSVDFDRPVEVSLARFLQSPASIDCLARGGTHEFTQELQHRVLKHEIEKIERNLDEREERERGSSVSRVPRGPSAAASAATTGSQNVGGLLPSTSVASNLPQEPSDEMTQSHLEEDPADGGRSPALVLDGKGHGTKKTSEDESEHEDDERQLKVNAQKRREEDRLLLGGIFKNGAGFNQALQQQAAQTPSTSTPPPHPSQLSDARSSQGAPSTPQTGDDIRDGKPHDSKGVSTPTGHADNGASSHTSTHLISRLRLRIGSLTKLVSSLQLELSHERSSKKQTALTQHKMRESVVELVKLEEEMKRTAQREELRAEYEKKERGLIESVDKLERDLISLVDENKEDVSRGYEAGLREEVLRLRQVILTQSHDLEQLKRRFDDEKAERIKAEKDRNEALRSLENMHKQRVRETCEIVKGTEGLDDEVVRAVLFEEQREE</sequence>
<feature type="compositionally biased region" description="Low complexity" evidence="2">
    <location>
        <begin position="298"/>
        <end position="308"/>
    </location>
</feature>
<evidence type="ECO:0000256" key="1">
    <source>
        <dbReference type="SAM" id="Coils"/>
    </source>
</evidence>
<feature type="non-terminal residue" evidence="3">
    <location>
        <position position="553"/>
    </location>
</feature>
<comment type="caution">
    <text evidence="3">The sequence shown here is derived from an EMBL/GenBank/DDBJ whole genome shotgun (WGS) entry which is preliminary data.</text>
</comment>
<dbReference type="SUPFAM" id="SSF47576">
    <property type="entry name" value="Calponin-homology domain, CH-domain"/>
    <property type="match status" value="1"/>
</dbReference>
<reference evidence="3" key="1">
    <citation type="submission" date="2022-03" db="EMBL/GenBank/DDBJ databases">
        <title>Draft genome sequence of Aduncisulcus paluster, a free-living microaerophilic Fornicata.</title>
        <authorList>
            <person name="Yuyama I."/>
            <person name="Kume K."/>
            <person name="Tamura T."/>
            <person name="Inagaki Y."/>
            <person name="Hashimoto T."/>
        </authorList>
    </citation>
    <scope>NUCLEOTIDE SEQUENCE</scope>
    <source>
        <strain evidence="3">NY0171</strain>
    </source>
</reference>
<feature type="coiled-coil region" evidence="1">
    <location>
        <begin position="406"/>
        <end position="450"/>
    </location>
</feature>
<feature type="region of interest" description="Disordered" evidence="2">
    <location>
        <begin position="298"/>
        <end position="363"/>
    </location>
</feature>
<feature type="compositionally biased region" description="Polar residues" evidence="2">
    <location>
        <begin position="318"/>
        <end position="333"/>
    </location>
</feature>
<feature type="compositionally biased region" description="Basic and acidic residues" evidence="2">
    <location>
        <begin position="170"/>
        <end position="180"/>
    </location>
</feature>
<dbReference type="PANTHER" id="PTHR42180:SF4">
    <property type="entry name" value="CALPONIN-HOMOLOGY (CH) DOMAIN-CONTAINING PROTEIN"/>
    <property type="match status" value="1"/>
</dbReference>
<dbReference type="Gene3D" id="1.10.418.10">
    <property type="entry name" value="Calponin-like domain"/>
    <property type="match status" value="1"/>
</dbReference>
<feature type="region of interest" description="Disordered" evidence="2">
    <location>
        <begin position="170"/>
        <end position="277"/>
    </location>
</feature>
<feature type="compositionally biased region" description="Basic and acidic residues" evidence="2">
    <location>
        <begin position="335"/>
        <end position="346"/>
    </location>
</feature>
<evidence type="ECO:0000313" key="4">
    <source>
        <dbReference type="Proteomes" id="UP001057375"/>
    </source>
</evidence>
<dbReference type="InterPro" id="IPR036872">
    <property type="entry name" value="CH_dom_sf"/>
</dbReference>
<organism evidence="3 4">
    <name type="scientific">Aduncisulcus paluster</name>
    <dbReference type="NCBI Taxonomy" id="2918883"/>
    <lineage>
        <taxon>Eukaryota</taxon>
        <taxon>Metamonada</taxon>
        <taxon>Carpediemonas-like organisms</taxon>
        <taxon>Aduncisulcus</taxon>
    </lineage>
</organism>
<keyword evidence="1" id="KW-0175">Coiled coil</keyword>
<dbReference type="PANTHER" id="PTHR42180">
    <property type="entry name" value="HOMOLOGY DOMAIN-CONTAINING PROTEIN,PUTATIVE-RELATED"/>
    <property type="match status" value="1"/>
</dbReference>
<accession>A0ABQ5K0X2</accession>
<feature type="compositionally biased region" description="Low complexity" evidence="2">
    <location>
        <begin position="181"/>
        <end position="199"/>
    </location>
</feature>
<feature type="coiled-coil region" evidence="1">
    <location>
        <begin position="488"/>
        <end position="522"/>
    </location>
</feature>
<name>A0ABQ5K0X2_9EUKA</name>
<gene>
    <name evidence="3" type="ORF">ADUPG1_012858</name>
</gene>
<evidence type="ECO:0000313" key="3">
    <source>
        <dbReference type="EMBL" id="GKT24845.1"/>
    </source>
</evidence>
<dbReference type="Proteomes" id="UP001057375">
    <property type="component" value="Unassembled WGS sequence"/>
</dbReference>
<proteinExistence type="predicted"/>
<protein>
    <recommendedName>
        <fullName evidence="5">Calponin-homology (CH) domain-containing protein</fullName>
    </recommendedName>
</protein>